<sequence length="149" mass="16526">MVSAFAVWLPWYPRRRQPSQFGSSRKIILEMAALQAAFLAKQYSPRPNNPAVFTLLISLSITVYAYIKFCSVALYIDGLNIIDVSAVAVAVAQSLIYSTPYWGSIVSYLFFVGYRFWAVGSEGKVLIREANDEKGHMAGVVPAQVIVEP</sequence>
<protein>
    <submittedName>
        <fullName evidence="2">Uncharacterized protein</fullName>
    </submittedName>
</protein>
<proteinExistence type="predicted"/>
<gene>
    <name evidence="2" type="ORF">LTRI10_LOCUS17799</name>
</gene>
<keyword evidence="1" id="KW-1133">Transmembrane helix</keyword>
<name>A0AAV2DR74_9ROSI</name>
<reference evidence="2 3" key="1">
    <citation type="submission" date="2024-04" db="EMBL/GenBank/DDBJ databases">
        <authorList>
            <person name="Fracassetti M."/>
        </authorList>
    </citation>
    <scope>NUCLEOTIDE SEQUENCE [LARGE SCALE GENOMIC DNA]</scope>
</reference>
<dbReference type="EMBL" id="OZ034816">
    <property type="protein sequence ID" value="CAL1376042.1"/>
    <property type="molecule type" value="Genomic_DNA"/>
</dbReference>
<feature type="transmembrane region" description="Helical" evidence="1">
    <location>
        <begin position="50"/>
        <end position="67"/>
    </location>
</feature>
<dbReference type="AlphaFoldDB" id="A0AAV2DR74"/>
<evidence type="ECO:0000313" key="2">
    <source>
        <dbReference type="EMBL" id="CAL1376042.1"/>
    </source>
</evidence>
<keyword evidence="1" id="KW-0472">Membrane</keyword>
<evidence type="ECO:0000313" key="3">
    <source>
        <dbReference type="Proteomes" id="UP001497516"/>
    </source>
</evidence>
<dbReference type="Proteomes" id="UP001497516">
    <property type="component" value="Chromosome 3"/>
</dbReference>
<keyword evidence="1" id="KW-0812">Transmembrane</keyword>
<evidence type="ECO:0000256" key="1">
    <source>
        <dbReference type="SAM" id="Phobius"/>
    </source>
</evidence>
<organism evidence="2 3">
    <name type="scientific">Linum trigynum</name>
    <dbReference type="NCBI Taxonomy" id="586398"/>
    <lineage>
        <taxon>Eukaryota</taxon>
        <taxon>Viridiplantae</taxon>
        <taxon>Streptophyta</taxon>
        <taxon>Embryophyta</taxon>
        <taxon>Tracheophyta</taxon>
        <taxon>Spermatophyta</taxon>
        <taxon>Magnoliopsida</taxon>
        <taxon>eudicotyledons</taxon>
        <taxon>Gunneridae</taxon>
        <taxon>Pentapetalae</taxon>
        <taxon>rosids</taxon>
        <taxon>fabids</taxon>
        <taxon>Malpighiales</taxon>
        <taxon>Linaceae</taxon>
        <taxon>Linum</taxon>
    </lineage>
</organism>
<keyword evidence="3" id="KW-1185">Reference proteome</keyword>
<feature type="transmembrane region" description="Helical" evidence="1">
    <location>
        <begin position="74"/>
        <end position="95"/>
    </location>
</feature>
<accession>A0AAV2DR74</accession>
<feature type="transmembrane region" description="Helical" evidence="1">
    <location>
        <begin position="101"/>
        <end position="118"/>
    </location>
</feature>